<dbReference type="EMBL" id="ML733400">
    <property type="protein sequence ID" value="KAB8224374.1"/>
    <property type="molecule type" value="Genomic_DNA"/>
</dbReference>
<keyword evidence="2" id="KW-1185">Reference proteome</keyword>
<organism evidence="1 2">
    <name type="scientific">Aspergillus novoparasiticus</name>
    <dbReference type="NCBI Taxonomy" id="986946"/>
    <lineage>
        <taxon>Eukaryota</taxon>
        <taxon>Fungi</taxon>
        <taxon>Dikarya</taxon>
        <taxon>Ascomycota</taxon>
        <taxon>Pezizomycotina</taxon>
        <taxon>Eurotiomycetes</taxon>
        <taxon>Eurotiomycetidae</taxon>
        <taxon>Eurotiales</taxon>
        <taxon>Aspergillaceae</taxon>
        <taxon>Aspergillus</taxon>
        <taxon>Aspergillus subgen. Circumdati</taxon>
    </lineage>
</organism>
<gene>
    <name evidence="1" type="ORF">BDV33DRAFT_199768</name>
</gene>
<evidence type="ECO:0000313" key="1">
    <source>
        <dbReference type="EMBL" id="KAB8224374.1"/>
    </source>
</evidence>
<name>A0A5N6F6K0_9EURO</name>
<dbReference type="AlphaFoldDB" id="A0A5N6F6K0"/>
<reference evidence="1 2" key="1">
    <citation type="submission" date="2019-04" db="EMBL/GenBank/DDBJ databases">
        <title>Fungal friends and foes A comparative genomics study of 23 Aspergillus species from section Flavi.</title>
        <authorList>
            <consortium name="DOE Joint Genome Institute"/>
            <person name="Kjaerbolling I."/>
            <person name="Vesth T.C."/>
            <person name="Frisvad J.C."/>
            <person name="Nybo J.L."/>
            <person name="Theobald S."/>
            <person name="Kildgaard S."/>
            <person name="Petersen T.I."/>
            <person name="Kuo A."/>
            <person name="Sato A."/>
            <person name="Lyhne E.K."/>
            <person name="Kogle M.E."/>
            <person name="Wiebenga A."/>
            <person name="Kun R.S."/>
            <person name="Lubbers R.J."/>
            <person name="Makela M.R."/>
            <person name="Barry K."/>
            <person name="Chovatia M."/>
            <person name="Clum A."/>
            <person name="Daum C."/>
            <person name="Haridas S."/>
            <person name="He G."/>
            <person name="LaButti K."/>
            <person name="Lipzen A."/>
            <person name="Mondo S."/>
            <person name="Pangilinan J."/>
            <person name="Riley R."/>
            <person name="Salamov A."/>
            <person name="Simmons B.A."/>
            <person name="Magnuson J.K."/>
            <person name="Henrissat B."/>
            <person name="Mortensen U.H."/>
            <person name="Larsen T.O."/>
            <person name="De vries R.P."/>
            <person name="Grigoriev I.V."/>
            <person name="Machida M."/>
            <person name="Baker S.E."/>
            <person name="Andersen M.R."/>
        </authorList>
    </citation>
    <scope>NUCLEOTIDE SEQUENCE [LARGE SCALE GENOMIC DNA]</scope>
    <source>
        <strain evidence="1 2">CBS 126849</strain>
    </source>
</reference>
<dbReference type="Proteomes" id="UP000326799">
    <property type="component" value="Unassembled WGS sequence"/>
</dbReference>
<evidence type="ECO:0000313" key="2">
    <source>
        <dbReference type="Proteomes" id="UP000326799"/>
    </source>
</evidence>
<accession>A0A5N6F6K0</accession>
<protein>
    <submittedName>
        <fullName evidence="1">Uncharacterized protein</fullName>
    </submittedName>
</protein>
<proteinExistence type="predicted"/>
<sequence length="121" mass="13044">MIARAKEIHNFHATARRALRFLDIIDASIFAGPGKLPGLWIFKYRVNPFTYVMESFLSTALVDVPVTCTASELVHFEAPGGISCASTSIHTSLRKEGIFSTTAPAAAASVTRSTATPFEPT</sequence>